<dbReference type="SUPFAM" id="SSF52540">
    <property type="entry name" value="P-loop containing nucleoside triphosphate hydrolases"/>
    <property type="match status" value="1"/>
</dbReference>
<dbReference type="InterPro" id="IPR001482">
    <property type="entry name" value="T2SS/T4SS_dom"/>
</dbReference>
<evidence type="ECO:0000313" key="3">
    <source>
        <dbReference type="EMBL" id="SET28763.1"/>
    </source>
</evidence>
<protein>
    <submittedName>
        <fullName evidence="3">Pilus assembly protein CpaF</fullName>
    </submittedName>
</protein>
<dbReference type="PANTHER" id="PTHR30486">
    <property type="entry name" value="TWITCHING MOTILITY PROTEIN PILT"/>
    <property type="match status" value="1"/>
</dbReference>
<name>A0A1I0D932_9FIRM</name>
<dbReference type="Proteomes" id="UP000199800">
    <property type="component" value="Unassembled WGS sequence"/>
</dbReference>
<organism evidence="3 4">
    <name type="scientific">[Clostridium] polysaccharolyticum</name>
    <dbReference type="NCBI Taxonomy" id="29364"/>
    <lineage>
        <taxon>Bacteria</taxon>
        <taxon>Bacillati</taxon>
        <taxon>Bacillota</taxon>
        <taxon>Clostridia</taxon>
        <taxon>Lachnospirales</taxon>
        <taxon>Lachnospiraceae</taxon>
    </lineage>
</organism>
<gene>
    <name evidence="3" type="ORF">SAMN04487772_11364</name>
</gene>
<dbReference type="Gene3D" id="3.30.450.380">
    <property type="match status" value="1"/>
</dbReference>
<keyword evidence="4" id="KW-1185">Reference proteome</keyword>
<evidence type="ECO:0000256" key="1">
    <source>
        <dbReference type="ARBA" id="ARBA00006611"/>
    </source>
</evidence>
<comment type="similarity">
    <text evidence="1">Belongs to the GSP E family.</text>
</comment>
<dbReference type="SMART" id="SM00382">
    <property type="entry name" value="AAA"/>
    <property type="match status" value="1"/>
</dbReference>
<proteinExistence type="inferred from homology"/>
<dbReference type="PROSITE" id="PS00662">
    <property type="entry name" value="T2SP_E"/>
    <property type="match status" value="1"/>
</dbReference>
<dbReference type="CDD" id="cd01130">
    <property type="entry name" value="VirB11-like_ATPase"/>
    <property type="match status" value="1"/>
</dbReference>
<dbReference type="PANTHER" id="PTHR30486:SF6">
    <property type="entry name" value="TYPE IV PILUS RETRACTATION ATPASE PILT"/>
    <property type="match status" value="1"/>
</dbReference>
<dbReference type="EMBL" id="FOHN01000013">
    <property type="protein sequence ID" value="SET28763.1"/>
    <property type="molecule type" value="Genomic_DNA"/>
</dbReference>
<sequence length="403" mass="45230">MTANSIRKQVLSKLNYVEDVQDCIVSECIDKEIKQYLKQHYIPMEHWNMLKKRVFDSLRRLDILQELVEDQTITEIMVNGPEHVFIERGGHVVKADVQFESRTKLEDVIQKIVSSSNRVVNESNPIVDSRLADGSRVNVVLQPVARNGPVLTIRKFPSSPITMERLLEIGSINKEVLEFLRGLVTAKYNIFISGGTGSGKTTFLNALSDFIPKDERVITIEDSAELQIREVANLVNLEARNANVEGDNEITIRDLIKSALRMRPDRIILGEVRDAAAVDLLSAMNTGHDGSLSTGHANSAKDMMYRLETLVLMGIDLPLLSVRRQIASALDIIIHLGRLRDKTRKVLEISEVLDCVDGEIILNPLYIFKETSTSLEGQVQGNLQRTENVFVHTEKLKLAGVVL</sequence>
<dbReference type="Pfam" id="PF00437">
    <property type="entry name" value="T2SSE"/>
    <property type="match status" value="1"/>
</dbReference>
<dbReference type="AlphaFoldDB" id="A0A1I0D932"/>
<evidence type="ECO:0000259" key="2">
    <source>
        <dbReference type="PROSITE" id="PS00662"/>
    </source>
</evidence>
<dbReference type="Gene3D" id="3.40.50.300">
    <property type="entry name" value="P-loop containing nucleotide triphosphate hydrolases"/>
    <property type="match status" value="1"/>
</dbReference>
<feature type="domain" description="Bacterial type II secretion system protein E" evidence="2">
    <location>
        <begin position="260"/>
        <end position="274"/>
    </location>
</feature>
<reference evidence="3 4" key="1">
    <citation type="submission" date="2016-10" db="EMBL/GenBank/DDBJ databases">
        <authorList>
            <person name="de Groot N.N."/>
        </authorList>
    </citation>
    <scope>NUCLEOTIDE SEQUENCE [LARGE SCALE GENOMIC DNA]</scope>
    <source>
        <strain evidence="3 4">DSM 1801</strain>
    </source>
</reference>
<evidence type="ECO:0000313" key="4">
    <source>
        <dbReference type="Proteomes" id="UP000199800"/>
    </source>
</evidence>
<dbReference type="InterPro" id="IPR050921">
    <property type="entry name" value="T4SS_GSP_E_ATPase"/>
</dbReference>
<dbReference type="InterPro" id="IPR003593">
    <property type="entry name" value="AAA+_ATPase"/>
</dbReference>
<dbReference type="GO" id="GO:0016887">
    <property type="term" value="F:ATP hydrolysis activity"/>
    <property type="evidence" value="ECO:0007669"/>
    <property type="project" value="InterPro"/>
</dbReference>
<dbReference type="InterPro" id="IPR027417">
    <property type="entry name" value="P-loop_NTPase"/>
</dbReference>
<accession>A0A1I0D932</accession>
<dbReference type="STRING" id="29364.SAMN04487772_11364"/>